<reference evidence="2 3" key="1">
    <citation type="submission" date="2015-03" db="EMBL/GenBank/DDBJ databases">
        <authorList>
            <person name="Murphy D."/>
        </authorList>
    </citation>
    <scope>NUCLEOTIDE SEQUENCE [LARGE SCALE GENOMIC DNA]</scope>
    <source>
        <strain evidence="2 3">PAP088</strain>
    </source>
</reference>
<evidence type="ECO:0000313" key="2">
    <source>
        <dbReference type="EMBL" id="CPV66667.1"/>
    </source>
</evidence>
<keyword evidence="1" id="KW-0472">Membrane</keyword>
<keyword evidence="1" id="KW-1133">Transmembrane helix</keyword>
<organism evidence="2 3">
    <name type="scientific">Mycobacteroides abscessus</name>
    <dbReference type="NCBI Taxonomy" id="36809"/>
    <lineage>
        <taxon>Bacteria</taxon>
        <taxon>Bacillati</taxon>
        <taxon>Actinomycetota</taxon>
        <taxon>Actinomycetes</taxon>
        <taxon>Mycobacteriales</taxon>
        <taxon>Mycobacteriaceae</taxon>
        <taxon>Mycobacteroides</taxon>
    </lineage>
</organism>
<proteinExistence type="predicted"/>
<feature type="transmembrane region" description="Helical" evidence="1">
    <location>
        <begin position="67"/>
        <end position="84"/>
    </location>
</feature>
<protein>
    <submittedName>
        <fullName evidence="2">Uncharacterized protein</fullName>
    </submittedName>
</protein>
<evidence type="ECO:0000256" key="1">
    <source>
        <dbReference type="SAM" id="Phobius"/>
    </source>
</evidence>
<gene>
    <name evidence="2" type="ORF">ERS075579_04052</name>
</gene>
<dbReference type="Proteomes" id="UP000045782">
    <property type="component" value="Unassembled WGS sequence"/>
</dbReference>
<dbReference type="RefSeq" id="WP_052619084.1">
    <property type="nucleotide sequence ID" value="NZ_CSWP01000009.1"/>
</dbReference>
<keyword evidence="1" id="KW-0812">Transmembrane</keyword>
<dbReference type="EMBL" id="CSWP01000009">
    <property type="protein sequence ID" value="CPV66667.1"/>
    <property type="molecule type" value="Genomic_DNA"/>
</dbReference>
<sequence length="87" mass="9640">MTLGDHDPHVHFHRPQRGGELLVELIEAMGVFLQELAVAYDLLALLVEGIEAITLKMLLKLTSDTRLAFMLVLLCASFVVPVLADTR</sequence>
<dbReference type="AlphaFoldDB" id="A0A0U0ZU37"/>
<evidence type="ECO:0000313" key="3">
    <source>
        <dbReference type="Proteomes" id="UP000045782"/>
    </source>
</evidence>
<name>A0A0U0ZU37_9MYCO</name>
<accession>A0A0U0ZU37</accession>